<name>A0A517YCH8_9BACT</name>
<keyword evidence="2" id="KW-1185">Reference proteome</keyword>
<dbReference type="KEGG" id="aagg:ETAA8_30320"/>
<dbReference type="AlphaFoldDB" id="A0A517YCH8"/>
<sequence>MGKRISPSELNLVANCEFDNGCIAVFKRLCGVYPQLIVLSCVDIEKMWSHLAGFQSIEAMADGF</sequence>
<accession>A0A517YCH8</accession>
<protein>
    <submittedName>
        <fullName evidence="1">Uncharacterized protein</fullName>
    </submittedName>
</protein>
<gene>
    <name evidence="1" type="ORF">ETAA8_30320</name>
</gene>
<reference evidence="1 2" key="1">
    <citation type="submission" date="2019-02" db="EMBL/GenBank/DDBJ databases">
        <title>Deep-cultivation of Planctomycetes and their phenomic and genomic characterization uncovers novel biology.</title>
        <authorList>
            <person name="Wiegand S."/>
            <person name="Jogler M."/>
            <person name="Boedeker C."/>
            <person name="Pinto D."/>
            <person name="Vollmers J."/>
            <person name="Rivas-Marin E."/>
            <person name="Kohn T."/>
            <person name="Peeters S.H."/>
            <person name="Heuer A."/>
            <person name="Rast P."/>
            <person name="Oberbeckmann S."/>
            <person name="Bunk B."/>
            <person name="Jeske O."/>
            <person name="Meyerdierks A."/>
            <person name="Storesund J.E."/>
            <person name="Kallscheuer N."/>
            <person name="Luecker S."/>
            <person name="Lage O.M."/>
            <person name="Pohl T."/>
            <person name="Merkel B.J."/>
            <person name="Hornburger P."/>
            <person name="Mueller R.-W."/>
            <person name="Bruemmer F."/>
            <person name="Labrenz M."/>
            <person name="Spormann A.M."/>
            <person name="Op den Camp H."/>
            <person name="Overmann J."/>
            <person name="Amann R."/>
            <person name="Jetten M.S.M."/>
            <person name="Mascher T."/>
            <person name="Medema M.H."/>
            <person name="Devos D.P."/>
            <person name="Kaster A.-K."/>
            <person name="Ovreas L."/>
            <person name="Rohde M."/>
            <person name="Galperin M.Y."/>
            <person name="Jogler C."/>
        </authorList>
    </citation>
    <scope>NUCLEOTIDE SEQUENCE [LARGE SCALE GENOMIC DNA]</scope>
    <source>
        <strain evidence="1 2">ETA_A8</strain>
    </source>
</reference>
<evidence type="ECO:0000313" key="1">
    <source>
        <dbReference type="EMBL" id="QDU27940.1"/>
    </source>
</evidence>
<organism evidence="1 2">
    <name type="scientific">Anatilimnocola aggregata</name>
    <dbReference type="NCBI Taxonomy" id="2528021"/>
    <lineage>
        <taxon>Bacteria</taxon>
        <taxon>Pseudomonadati</taxon>
        <taxon>Planctomycetota</taxon>
        <taxon>Planctomycetia</taxon>
        <taxon>Pirellulales</taxon>
        <taxon>Pirellulaceae</taxon>
        <taxon>Anatilimnocola</taxon>
    </lineage>
</organism>
<dbReference type="Proteomes" id="UP000315017">
    <property type="component" value="Chromosome"/>
</dbReference>
<proteinExistence type="predicted"/>
<evidence type="ECO:0000313" key="2">
    <source>
        <dbReference type="Proteomes" id="UP000315017"/>
    </source>
</evidence>
<dbReference type="EMBL" id="CP036274">
    <property type="protein sequence ID" value="QDU27940.1"/>
    <property type="molecule type" value="Genomic_DNA"/>
</dbReference>